<dbReference type="InterPro" id="IPR043129">
    <property type="entry name" value="ATPase_NBD"/>
</dbReference>
<dbReference type="KEGG" id="mbe:MBM_07766"/>
<gene>
    <name evidence="2" type="ORF">MBM_07766</name>
</gene>
<accession>K1XNM7</accession>
<dbReference type="PANTHER" id="PTHR42749">
    <property type="entry name" value="CELL SHAPE-DETERMINING PROTEIN MREB"/>
    <property type="match status" value="1"/>
</dbReference>
<feature type="region of interest" description="Disordered" evidence="1">
    <location>
        <begin position="1"/>
        <end position="32"/>
    </location>
</feature>
<evidence type="ECO:0000313" key="2">
    <source>
        <dbReference type="EMBL" id="EKD14089.1"/>
    </source>
</evidence>
<dbReference type="OMA" id="CANRTWE"/>
<dbReference type="OrthoDB" id="3543906at2759"/>
<keyword evidence="3" id="KW-1185">Reference proteome</keyword>
<feature type="compositionally biased region" description="Polar residues" evidence="1">
    <location>
        <begin position="23"/>
        <end position="32"/>
    </location>
</feature>
<name>K1XNM7_MARBU</name>
<dbReference type="PANTHER" id="PTHR42749:SF1">
    <property type="entry name" value="CELL SHAPE-DETERMINING PROTEIN MREB"/>
    <property type="match status" value="1"/>
</dbReference>
<organism evidence="2 3">
    <name type="scientific">Marssonina brunnea f. sp. multigermtubi (strain MB_m1)</name>
    <name type="common">Marssonina leaf spot fungus</name>
    <dbReference type="NCBI Taxonomy" id="1072389"/>
    <lineage>
        <taxon>Eukaryota</taxon>
        <taxon>Fungi</taxon>
        <taxon>Dikarya</taxon>
        <taxon>Ascomycota</taxon>
        <taxon>Pezizomycotina</taxon>
        <taxon>Leotiomycetes</taxon>
        <taxon>Helotiales</taxon>
        <taxon>Drepanopezizaceae</taxon>
        <taxon>Drepanopeziza</taxon>
    </lineage>
</organism>
<feature type="region of interest" description="Disordered" evidence="1">
    <location>
        <begin position="778"/>
        <end position="850"/>
    </location>
</feature>
<dbReference type="Gene3D" id="3.90.640.10">
    <property type="entry name" value="Actin, Chain A, domain 4"/>
    <property type="match status" value="1"/>
</dbReference>
<feature type="compositionally biased region" description="Acidic residues" evidence="1">
    <location>
        <begin position="704"/>
        <end position="717"/>
    </location>
</feature>
<evidence type="ECO:0000313" key="3">
    <source>
        <dbReference type="Proteomes" id="UP000006753"/>
    </source>
</evidence>
<feature type="compositionally biased region" description="Basic residues" evidence="1">
    <location>
        <begin position="1"/>
        <end position="13"/>
    </location>
</feature>
<protein>
    <recommendedName>
        <fullName evidence="4">Hsp70 family chaperone</fullName>
    </recommendedName>
</protein>
<sequence length="850" mass="94202">MPRSKRISKRKATRKGDSRQKGRNSASSTSPANEKLGKFVIGIDMGTTQSAIAIGQLFYPVDGKAQPPCNIRLHSDSAGSYQEGAHRRLYPSTFLYYDEDGTPITGHGLDRVFDNPDPSSYEPARLFRLWKLMFHSHNDDPQILKIQTKIQEQLDGLGKTRDDLIRDWATFILEDLGIVGSKSHSYLRGQYANFDRFDIEVVVAVPPGRTTIAHAEVLRAFIQSPLTCTSVSLESEPAAMFRSWLEGENPEDWEVGRTYLIADGGGGTCCFVRFRLDSLHPLEFTQEFASESVCCGAETVSESMYALLDARHPDCANRTWELNNMRNHFDRTYKNYVGSNKFKVAFKISHLPDEYLRFDSDEVEGCFKRPAESIVLGIQRQCEKGGQVDYLVLGGGLFQNPYVLNIVTKEFPNLTIRETLKDKGLVAKGCVLSRMNTNVTTNCTVGSTKAIETWLVVSPKIRDSDAYQFLFTEVSSFDGKEYILAAEYIVKKGDSTAAVKKLVPEPDVKTSRMRELGLDTPRDLVCCDRVLTFGHQPGKDDTWAALCKDGSSVLRDGPKGQSRLKRPNAITRSAASAESRILAKVVWQSGDIKWHPFLPNPNRQKNDRLLSIKDLDERRPRNGTAHKALQYGLGLQVNEVDTRVGISIFEPSKRKRNSHRKYARQIEPTSIDFFFGPQISLNLAESFRLKPGGGEQNVLNDVTQDTELEEDDDDADMEREGLGPSSGGAAEAVMADRNSPDPGTAWAPINDKRQQRHTGPNLEVGGIDHTAQVAWREPPVTAPPSLPPSSSEVSRDVGGKSAAAGAFGGLRAGFALRGTKRKSARFKRQMLPAPGMTSWGEAEEASSNLG</sequence>
<evidence type="ECO:0008006" key="4">
    <source>
        <dbReference type="Google" id="ProtNLM"/>
    </source>
</evidence>
<dbReference type="EMBL" id="JH921447">
    <property type="protein sequence ID" value="EKD14089.1"/>
    <property type="molecule type" value="Genomic_DNA"/>
</dbReference>
<reference evidence="2 3" key="1">
    <citation type="journal article" date="2012" name="BMC Genomics">
        <title>Sequencing the genome of Marssonina brunnea reveals fungus-poplar co-evolution.</title>
        <authorList>
            <person name="Zhu S."/>
            <person name="Cao Y.-Z."/>
            <person name="Jiang C."/>
            <person name="Tan B.-Y."/>
            <person name="Wang Z."/>
            <person name="Feng S."/>
            <person name="Zhang L."/>
            <person name="Su X.-H."/>
            <person name="Brejova B."/>
            <person name="Vinar T."/>
            <person name="Xu M."/>
            <person name="Wang M.-X."/>
            <person name="Zhang S.-G."/>
            <person name="Huang M.-R."/>
            <person name="Wu R."/>
            <person name="Zhou Y."/>
        </authorList>
    </citation>
    <scope>NUCLEOTIDE SEQUENCE [LARGE SCALE GENOMIC DNA]</scope>
    <source>
        <strain evidence="2 3">MB_m1</strain>
    </source>
</reference>
<evidence type="ECO:0000256" key="1">
    <source>
        <dbReference type="SAM" id="MobiDB-lite"/>
    </source>
</evidence>
<proteinExistence type="predicted"/>
<dbReference type="CDD" id="cd10170">
    <property type="entry name" value="ASKHA_NBD_HSP70"/>
    <property type="match status" value="1"/>
</dbReference>
<dbReference type="SUPFAM" id="SSF53067">
    <property type="entry name" value="Actin-like ATPase domain"/>
    <property type="match status" value="1"/>
</dbReference>
<feature type="region of interest" description="Disordered" evidence="1">
    <location>
        <begin position="691"/>
        <end position="764"/>
    </location>
</feature>
<dbReference type="HOGENOM" id="CLU_335567_0_0_1"/>
<feature type="compositionally biased region" description="Basic residues" evidence="1">
    <location>
        <begin position="818"/>
        <end position="828"/>
    </location>
</feature>
<dbReference type="InParanoid" id="K1XNM7"/>
<dbReference type="STRING" id="1072389.K1XNM7"/>
<dbReference type="Gene3D" id="3.30.420.40">
    <property type="match status" value="2"/>
</dbReference>
<dbReference type="AlphaFoldDB" id="K1XNM7"/>
<dbReference type="Proteomes" id="UP000006753">
    <property type="component" value="Unassembled WGS sequence"/>
</dbReference>